<name>A0A1M6B2R5_9FIRM</name>
<accession>A0A1M6B2R5</accession>
<dbReference type="Proteomes" id="UP000184529">
    <property type="component" value="Unassembled WGS sequence"/>
</dbReference>
<dbReference type="STRING" id="1121432.SAMN02745219_00279"/>
<evidence type="ECO:0000313" key="2">
    <source>
        <dbReference type="Proteomes" id="UP000184529"/>
    </source>
</evidence>
<dbReference type="AlphaFoldDB" id="A0A1M6B2R5"/>
<dbReference type="RefSeq" id="WP_072866982.1">
    <property type="nucleotide sequence ID" value="NZ_FQZM01000004.1"/>
</dbReference>
<reference evidence="2" key="1">
    <citation type="submission" date="2016-11" db="EMBL/GenBank/DDBJ databases">
        <authorList>
            <person name="Varghese N."/>
            <person name="Submissions S."/>
        </authorList>
    </citation>
    <scope>NUCLEOTIDE SEQUENCE [LARGE SCALE GENOMIC DNA]</scope>
    <source>
        <strain evidence="2">DSM 16057</strain>
    </source>
</reference>
<dbReference type="EMBL" id="FQZM01000004">
    <property type="protein sequence ID" value="SHI42753.1"/>
    <property type="molecule type" value="Genomic_DNA"/>
</dbReference>
<evidence type="ECO:0000313" key="1">
    <source>
        <dbReference type="EMBL" id="SHI42753.1"/>
    </source>
</evidence>
<organism evidence="1 2">
    <name type="scientific">Desulfofundulus thermosubterraneus DSM 16057</name>
    <dbReference type="NCBI Taxonomy" id="1121432"/>
    <lineage>
        <taxon>Bacteria</taxon>
        <taxon>Bacillati</taxon>
        <taxon>Bacillota</taxon>
        <taxon>Clostridia</taxon>
        <taxon>Eubacteriales</taxon>
        <taxon>Peptococcaceae</taxon>
        <taxon>Desulfofundulus</taxon>
    </lineage>
</organism>
<keyword evidence="2" id="KW-1185">Reference proteome</keyword>
<dbReference type="OrthoDB" id="1805519at2"/>
<proteinExistence type="predicted"/>
<gene>
    <name evidence="1" type="ORF">SAMN02745219_00279</name>
</gene>
<sequence length="223" mass="26106">MVERDILQLFNRRKEEFLKKITQQAREGEGEKAGVMRELKKFLDWFEYWLQSEEGVDIEQVAPVPGEKTFDQFIDEVLAETKRILAEQNIEVTYTLPGQNLGISESWKCVKVFGNNDIYYRIGRTRPRKGPYQGRELLVIDLVMDGYKKQVFLPLLELKEEIERRLGAVLERELPKVEATGKYRLKVILPYEIVRRGETWLAARKFADFVAVTKPLINRLGIQ</sequence>
<protein>
    <submittedName>
        <fullName evidence="1">Uncharacterized protein</fullName>
    </submittedName>
</protein>